<feature type="domain" description="ABC-2 type transporter transmembrane" evidence="6">
    <location>
        <begin position="21"/>
        <end position="341"/>
    </location>
</feature>
<comment type="caution">
    <text evidence="7">The sequence shown here is derived from an EMBL/GenBank/DDBJ whole genome shotgun (WGS) entry which is preliminary data.</text>
</comment>
<dbReference type="PANTHER" id="PTHR43077:SF11">
    <property type="entry name" value="TRANSPORT PERMEASE YVFS-RELATED"/>
    <property type="match status" value="1"/>
</dbReference>
<organism evidence="7 8">
    <name type="scientific">Actinomyces israelii</name>
    <dbReference type="NCBI Taxonomy" id="1659"/>
    <lineage>
        <taxon>Bacteria</taxon>
        <taxon>Bacillati</taxon>
        <taxon>Actinomycetota</taxon>
        <taxon>Actinomycetes</taxon>
        <taxon>Actinomycetales</taxon>
        <taxon>Actinomycetaceae</taxon>
        <taxon>Actinomyces</taxon>
    </lineage>
</organism>
<keyword evidence="2 5" id="KW-0812">Transmembrane</keyword>
<dbReference type="Proteomes" id="UP001072034">
    <property type="component" value="Unassembled WGS sequence"/>
</dbReference>
<feature type="transmembrane region" description="Helical" evidence="5">
    <location>
        <begin position="241"/>
        <end position="264"/>
    </location>
</feature>
<evidence type="ECO:0000259" key="6">
    <source>
        <dbReference type="Pfam" id="PF12698"/>
    </source>
</evidence>
<evidence type="ECO:0000313" key="8">
    <source>
        <dbReference type="Proteomes" id="UP001072034"/>
    </source>
</evidence>
<keyword evidence="4 5" id="KW-0472">Membrane</keyword>
<dbReference type="EMBL" id="JAPTMY010000003">
    <property type="protein sequence ID" value="MCZ0856872.1"/>
    <property type="molecule type" value="Genomic_DNA"/>
</dbReference>
<feature type="transmembrane region" description="Helical" evidence="5">
    <location>
        <begin position="328"/>
        <end position="350"/>
    </location>
</feature>
<evidence type="ECO:0000256" key="4">
    <source>
        <dbReference type="ARBA" id="ARBA00023136"/>
    </source>
</evidence>
<dbReference type="InterPro" id="IPR051328">
    <property type="entry name" value="T7SS_ABC-Transporter"/>
</dbReference>
<sequence length="359" mass="37997">MRCLILVGAELRQVRSALPYTLLTILSPVMFMALFMLMVRGDITLPLTVHPGPDRSEFAQVLATNRAPGNPPYLQVEPGTADPPRGESTDLVVIAAEPTARDGRTSGTIVHYVNDVNTNMTKNFRNRLTGAVYTWSSAHLEGGDVGVEEHPTYPRDIPWSTTFGLSALGFGALFSGLLFGLLSMTREWERGTILWLRLAPTRPGLVIAAKLSACLVQCSVAGVVLVGVLQLLTGLSPARPLPLAGGLALGYLASSAFGLMVGFASRNTLTSFLTSLVTALVCWVGGGGLGLMFVFGPAAVTLSRFNPATHLIDLARWSYLGGRLRPQAALTALAVTAVVGVLGATGLYLARLRRPGASS</sequence>
<evidence type="ECO:0000313" key="7">
    <source>
        <dbReference type="EMBL" id="MCZ0856872.1"/>
    </source>
</evidence>
<dbReference type="PANTHER" id="PTHR43077">
    <property type="entry name" value="TRANSPORT PERMEASE YVFS-RELATED"/>
    <property type="match status" value="1"/>
</dbReference>
<feature type="transmembrane region" description="Helical" evidence="5">
    <location>
        <begin position="20"/>
        <end position="39"/>
    </location>
</feature>
<feature type="transmembrane region" description="Helical" evidence="5">
    <location>
        <begin position="163"/>
        <end position="184"/>
    </location>
</feature>
<feature type="transmembrane region" description="Helical" evidence="5">
    <location>
        <begin position="276"/>
        <end position="300"/>
    </location>
</feature>
<comment type="subcellular location">
    <subcellularLocation>
        <location evidence="1">Membrane</location>
        <topology evidence="1">Multi-pass membrane protein</topology>
    </subcellularLocation>
</comment>
<evidence type="ECO:0000256" key="2">
    <source>
        <dbReference type="ARBA" id="ARBA00022692"/>
    </source>
</evidence>
<evidence type="ECO:0000256" key="1">
    <source>
        <dbReference type="ARBA" id="ARBA00004141"/>
    </source>
</evidence>
<feature type="transmembrane region" description="Helical" evidence="5">
    <location>
        <begin position="205"/>
        <end position="229"/>
    </location>
</feature>
<keyword evidence="3 5" id="KW-1133">Transmembrane helix</keyword>
<dbReference type="Pfam" id="PF12698">
    <property type="entry name" value="ABC2_membrane_3"/>
    <property type="match status" value="1"/>
</dbReference>
<dbReference type="InterPro" id="IPR013525">
    <property type="entry name" value="ABC2_TM"/>
</dbReference>
<accession>A0ABT4I6H8</accession>
<protein>
    <submittedName>
        <fullName evidence="7">ABC transporter permease</fullName>
    </submittedName>
</protein>
<evidence type="ECO:0000256" key="5">
    <source>
        <dbReference type="SAM" id="Phobius"/>
    </source>
</evidence>
<keyword evidence="8" id="KW-1185">Reference proteome</keyword>
<name>A0ABT4I6H8_9ACTO</name>
<proteinExistence type="predicted"/>
<dbReference type="RefSeq" id="WP_268916564.1">
    <property type="nucleotide sequence ID" value="NZ_JAPTMY010000003.1"/>
</dbReference>
<gene>
    <name evidence="7" type="ORF">OHJ16_02235</name>
</gene>
<reference evidence="7" key="1">
    <citation type="submission" date="2022-10" db="EMBL/GenBank/DDBJ databases">
        <title>Genome sequence of Actinomyces israelii ATCC 10048.</title>
        <authorList>
            <person name="Watt R.M."/>
            <person name="Tong W.M."/>
        </authorList>
    </citation>
    <scope>NUCLEOTIDE SEQUENCE</scope>
    <source>
        <strain evidence="7">ATCC 10048</strain>
    </source>
</reference>
<evidence type="ECO:0000256" key="3">
    <source>
        <dbReference type="ARBA" id="ARBA00022989"/>
    </source>
</evidence>